<comment type="function">
    <text evidence="8">Catalyzes the addition of meso-diaminopimelic acid to the nucleotide precursor UDP-N-acetylmuramoyl-L-alanyl-D-glutamate (UMAG) in the biosynthesis of bacterial cell-wall peptidoglycan.</text>
</comment>
<keyword evidence="8" id="KW-0963">Cytoplasm</keyword>
<evidence type="ECO:0000256" key="4">
    <source>
        <dbReference type="ARBA" id="ARBA00022960"/>
    </source>
</evidence>
<keyword evidence="3 8" id="KW-0132">Cell division</keyword>
<keyword evidence="14" id="KW-1185">Reference proteome</keyword>
<dbReference type="Gene3D" id="3.40.1390.10">
    <property type="entry name" value="MurE/MurF, N-terminal domain"/>
    <property type="match status" value="1"/>
</dbReference>
<dbReference type="SUPFAM" id="SSF63418">
    <property type="entry name" value="MurE/MurF N-terminal domain"/>
    <property type="match status" value="1"/>
</dbReference>
<protein>
    <recommendedName>
        <fullName evidence="8">UDP-N-acetylmuramoyl-L-alanyl-D-glutamate--2,6-diaminopimelate ligase</fullName>
        <ecNumber evidence="8">6.3.2.13</ecNumber>
    </recommendedName>
    <alternativeName>
        <fullName evidence="8">Meso-A2pm-adding enzyme</fullName>
    </alternativeName>
    <alternativeName>
        <fullName evidence="8">Meso-diaminopimelate-adding enzyme</fullName>
    </alternativeName>
    <alternativeName>
        <fullName evidence="8">UDP-MurNAc-L-Ala-D-Glu:meso-diaminopimelate ligase</fullName>
    </alternativeName>
    <alternativeName>
        <fullName evidence="8">UDP-MurNAc-tripeptide synthetase</fullName>
    </alternativeName>
    <alternativeName>
        <fullName evidence="8">UDP-N-acetylmuramyl-tripeptide synthetase</fullName>
    </alternativeName>
</protein>
<organism evidence="13 14">
    <name type="scientific">Luoshenia tenuis</name>
    <dbReference type="NCBI Taxonomy" id="2763654"/>
    <lineage>
        <taxon>Bacteria</taxon>
        <taxon>Bacillati</taxon>
        <taxon>Bacillota</taxon>
        <taxon>Clostridia</taxon>
        <taxon>Christensenellales</taxon>
        <taxon>Christensenellaceae</taxon>
        <taxon>Luoshenia</taxon>
    </lineage>
</organism>
<dbReference type="Pfam" id="PF01225">
    <property type="entry name" value="Mur_ligase"/>
    <property type="match status" value="1"/>
</dbReference>
<comment type="pathway">
    <text evidence="1 8 9">Cell wall biogenesis; peptidoglycan biosynthesis.</text>
</comment>
<comment type="cofactor">
    <cofactor evidence="8">
        <name>Mg(2+)</name>
        <dbReference type="ChEBI" id="CHEBI:18420"/>
    </cofactor>
</comment>
<evidence type="ECO:0000259" key="10">
    <source>
        <dbReference type="Pfam" id="PF01225"/>
    </source>
</evidence>
<feature type="binding site" evidence="8">
    <location>
        <position position="177"/>
    </location>
    <ligand>
        <name>UDP-N-acetyl-alpha-D-muramoyl-L-alanyl-D-glutamate</name>
        <dbReference type="ChEBI" id="CHEBI:83900"/>
    </ligand>
</feature>
<dbReference type="InterPro" id="IPR004101">
    <property type="entry name" value="Mur_ligase_C"/>
</dbReference>
<dbReference type="NCBIfam" id="TIGR01085">
    <property type="entry name" value="murE"/>
    <property type="match status" value="1"/>
</dbReference>
<name>A0A926D028_9FIRM</name>
<feature type="binding site" evidence="8">
    <location>
        <position position="30"/>
    </location>
    <ligand>
        <name>UDP-N-acetyl-alpha-D-muramoyl-L-alanyl-D-glutamate</name>
        <dbReference type="ChEBI" id="CHEBI:83900"/>
    </ligand>
</feature>
<dbReference type="InterPro" id="IPR036565">
    <property type="entry name" value="Mur-like_cat_sf"/>
</dbReference>
<dbReference type="GO" id="GO:0005524">
    <property type="term" value="F:ATP binding"/>
    <property type="evidence" value="ECO:0007669"/>
    <property type="project" value="UniProtKB-UniRule"/>
</dbReference>
<reference evidence="13" key="1">
    <citation type="submission" date="2020-08" db="EMBL/GenBank/DDBJ databases">
        <title>Genome public.</title>
        <authorList>
            <person name="Liu C."/>
            <person name="Sun Q."/>
        </authorList>
    </citation>
    <scope>NUCLEOTIDE SEQUENCE</scope>
    <source>
        <strain evidence="13">NSJ-44</strain>
    </source>
</reference>
<comment type="caution">
    <text evidence="8">Lacks conserved residue(s) required for the propagation of feature annotation.</text>
</comment>
<keyword evidence="6 8" id="KW-0131">Cell cycle</keyword>
<dbReference type="HAMAP" id="MF_00208">
    <property type="entry name" value="MurE"/>
    <property type="match status" value="1"/>
</dbReference>
<keyword evidence="8 13" id="KW-0436">Ligase</keyword>
<keyword evidence="8" id="KW-0547">Nucleotide-binding</keyword>
<feature type="domain" description="Mur ligase C-terminal" evidence="11">
    <location>
        <begin position="327"/>
        <end position="455"/>
    </location>
</feature>
<dbReference type="SUPFAM" id="SSF53244">
    <property type="entry name" value="MurD-like peptide ligases, peptide-binding domain"/>
    <property type="match status" value="1"/>
</dbReference>
<dbReference type="Proteomes" id="UP000654279">
    <property type="component" value="Unassembled WGS sequence"/>
</dbReference>
<feature type="modified residue" description="N6-carboxylysine" evidence="8">
    <location>
        <position position="217"/>
    </location>
</feature>
<dbReference type="GO" id="GO:0009252">
    <property type="term" value="P:peptidoglycan biosynthetic process"/>
    <property type="evidence" value="ECO:0007669"/>
    <property type="project" value="UniProtKB-UniRule"/>
</dbReference>
<comment type="catalytic activity">
    <reaction evidence="8">
        <text>UDP-N-acetyl-alpha-D-muramoyl-L-alanyl-D-glutamate + meso-2,6-diaminopimelate + ATP = UDP-N-acetyl-alpha-D-muramoyl-L-alanyl-gamma-D-glutamyl-meso-2,6-diaminopimelate + ADP + phosphate + H(+)</text>
        <dbReference type="Rhea" id="RHEA:23676"/>
        <dbReference type="ChEBI" id="CHEBI:15378"/>
        <dbReference type="ChEBI" id="CHEBI:30616"/>
        <dbReference type="ChEBI" id="CHEBI:43474"/>
        <dbReference type="ChEBI" id="CHEBI:57791"/>
        <dbReference type="ChEBI" id="CHEBI:83900"/>
        <dbReference type="ChEBI" id="CHEBI:83905"/>
        <dbReference type="ChEBI" id="CHEBI:456216"/>
        <dbReference type="EC" id="6.3.2.13"/>
    </reaction>
</comment>
<comment type="similarity">
    <text evidence="2 8">Belongs to the MurCDEF family. MurE subfamily.</text>
</comment>
<evidence type="ECO:0000256" key="9">
    <source>
        <dbReference type="RuleBase" id="RU004135"/>
    </source>
</evidence>
<dbReference type="InterPro" id="IPR035911">
    <property type="entry name" value="MurE/MurF_N"/>
</dbReference>
<dbReference type="GO" id="GO:0008360">
    <property type="term" value="P:regulation of cell shape"/>
    <property type="evidence" value="ECO:0007669"/>
    <property type="project" value="UniProtKB-KW"/>
</dbReference>
<dbReference type="InterPro" id="IPR013221">
    <property type="entry name" value="Mur_ligase_cen"/>
</dbReference>
<feature type="binding site" evidence="8">
    <location>
        <position position="377"/>
    </location>
    <ligand>
        <name>meso-2,6-diaminopimelate</name>
        <dbReference type="ChEBI" id="CHEBI:57791"/>
    </ligand>
</feature>
<keyword evidence="7 8" id="KW-0961">Cell wall biogenesis/degradation</keyword>
<dbReference type="AlphaFoldDB" id="A0A926D028"/>
<dbReference type="Pfam" id="PF02875">
    <property type="entry name" value="Mur_ligase_C"/>
    <property type="match status" value="1"/>
</dbReference>
<feature type="binding site" evidence="8">
    <location>
        <begin position="401"/>
        <end position="404"/>
    </location>
    <ligand>
        <name>meso-2,6-diaminopimelate</name>
        <dbReference type="ChEBI" id="CHEBI:57791"/>
    </ligand>
</feature>
<dbReference type="NCBIfam" id="NF001124">
    <property type="entry name" value="PRK00139.1-2"/>
    <property type="match status" value="1"/>
</dbReference>
<comment type="PTM">
    <text evidence="8">Carboxylation is probably crucial for Mg(2+) binding and, consequently, for the gamma-phosphate positioning of ATP.</text>
</comment>
<evidence type="ECO:0000256" key="5">
    <source>
        <dbReference type="ARBA" id="ARBA00022984"/>
    </source>
</evidence>
<dbReference type="PANTHER" id="PTHR23135">
    <property type="entry name" value="MUR LIGASE FAMILY MEMBER"/>
    <property type="match status" value="1"/>
</dbReference>
<keyword evidence="4 8" id="KW-0133">Cell shape</keyword>
<dbReference type="GO" id="GO:0071555">
    <property type="term" value="P:cell wall organization"/>
    <property type="evidence" value="ECO:0007669"/>
    <property type="project" value="UniProtKB-KW"/>
</dbReference>
<keyword evidence="5 8" id="KW-0573">Peptidoglycan synthesis</keyword>
<evidence type="ECO:0000256" key="6">
    <source>
        <dbReference type="ARBA" id="ARBA00023306"/>
    </source>
</evidence>
<comment type="caution">
    <text evidence="13">The sequence shown here is derived from an EMBL/GenBank/DDBJ whole genome shotgun (WGS) entry which is preliminary data.</text>
</comment>
<dbReference type="GO" id="GO:0000287">
    <property type="term" value="F:magnesium ion binding"/>
    <property type="evidence" value="ECO:0007669"/>
    <property type="project" value="UniProtKB-UniRule"/>
</dbReference>
<evidence type="ECO:0000256" key="8">
    <source>
        <dbReference type="HAMAP-Rule" id="MF_00208"/>
    </source>
</evidence>
<evidence type="ECO:0000256" key="3">
    <source>
        <dbReference type="ARBA" id="ARBA00022618"/>
    </source>
</evidence>
<dbReference type="InterPro" id="IPR036615">
    <property type="entry name" value="Mur_ligase_C_dom_sf"/>
</dbReference>
<proteinExistence type="inferred from homology"/>
<dbReference type="PANTHER" id="PTHR23135:SF4">
    <property type="entry name" value="UDP-N-ACETYLMURAMOYL-L-ALANYL-D-GLUTAMATE--2,6-DIAMINOPIMELATE LIGASE MURE HOMOLOG, CHLOROPLASTIC"/>
    <property type="match status" value="1"/>
</dbReference>
<evidence type="ECO:0000256" key="7">
    <source>
        <dbReference type="ARBA" id="ARBA00023316"/>
    </source>
</evidence>
<dbReference type="InterPro" id="IPR005761">
    <property type="entry name" value="UDP-N-AcMur-Glu-dNH2Pim_ligase"/>
</dbReference>
<dbReference type="NCBIfam" id="NF001126">
    <property type="entry name" value="PRK00139.1-4"/>
    <property type="match status" value="1"/>
</dbReference>
<comment type="subcellular location">
    <subcellularLocation>
        <location evidence="8 9">Cytoplasm</location>
    </subcellularLocation>
</comment>
<feature type="domain" description="Mur ligase N-terminal catalytic" evidence="10">
    <location>
        <begin position="23"/>
        <end position="78"/>
    </location>
</feature>
<keyword evidence="8" id="KW-0460">Magnesium</keyword>
<evidence type="ECO:0000313" key="13">
    <source>
        <dbReference type="EMBL" id="MBC8529900.1"/>
    </source>
</evidence>
<feature type="binding site" evidence="8">
    <location>
        <begin position="108"/>
        <end position="114"/>
    </location>
    <ligand>
        <name>ATP</name>
        <dbReference type="ChEBI" id="CHEBI:30616"/>
    </ligand>
</feature>
<evidence type="ECO:0000259" key="11">
    <source>
        <dbReference type="Pfam" id="PF02875"/>
    </source>
</evidence>
<feature type="binding site" evidence="8">
    <location>
        <begin position="150"/>
        <end position="151"/>
    </location>
    <ligand>
        <name>UDP-N-acetyl-alpha-D-muramoyl-L-alanyl-D-glutamate</name>
        <dbReference type="ChEBI" id="CHEBI:83900"/>
    </ligand>
</feature>
<dbReference type="Pfam" id="PF08245">
    <property type="entry name" value="Mur_ligase_M"/>
    <property type="match status" value="1"/>
</dbReference>
<dbReference type="RefSeq" id="WP_249285682.1">
    <property type="nucleotide sequence ID" value="NZ_JACRSO010000005.1"/>
</dbReference>
<dbReference type="EMBL" id="JACRSO010000005">
    <property type="protein sequence ID" value="MBC8529900.1"/>
    <property type="molecule type" value="Genomic_DNA"/>
</dbReference>
<dbReference type="GO" id="GO:0051301">
    <property type="term" value="P:cell division"/>
    <property type="evidence" value="ECO:0007669"/>
    <property type="project" value="UniProtKB-KW"/>
</dbReference>
<dbReference type="Gene3D" id="3.90.190.20">
    <property type="entry name" value="Mur ligase, C-terminal domain"/>
    <property type="match status" value="1"/>
</dbReference>
<evidence type="ECO:0000313" key="14">
    <source>
        <dbReference type="Proteomes" id="UP000654279"/>
    </source>
</evidence>
<feature type="short sequence motif" description="Meso-diaminopimelate recognition motif" evidence="8">
    <location>
        <begin position="401"/>
        <end position="404"/>
    </location>
</feature>
<evidence type="ECO:0000256" key="1">
    <source>
        <dbReference type="ARBA" id="ARBA00004752"/>
    </source>
</evidence>
<keyword evidence="8" id="KW-0067">ATP-binding</keyword>
<dbReference type="GO" id="GO:0005737">
    <property type="term" value="C:cytoplasm"/>
    <property type="evidence" value="ECO:0007669"/>
    <property type="project" value="UniProtKB-SubCell"/>
</dbReference>
<dbReference type="EC" id="6.3.2.13" evidence="8"/>
<dbReference type="InterPro" id="IPR000713">
    <property type="entry name" value="Mur_ligase_N"/>
</dbReference>
<feature type="domain" description="Mur ligase central" evidence="12">
    <location>
        <begin position="106"/>
        <end position="305"/>
    </location>
</feature>
<dbReference type="GO" id="GO:0008765">
    <property type="term" value="F:UDP-N-acetylmuramoylalanyl-D-glutamate-2,6-diaminopimelate ligase activity"/>
    <property type="evidence" value="ECO:0007669"/>
    <property type="project" value="UniProtKB-UniRule"/>
</dbReference>
<feature type="binding site" evidence="8">
    <location>
        <position position="457"/>
    </location>
    <ligand>
        <name>meso-2,6-diaminopimelate</name>
        <dbReference type="ChEBI" id="CHEBI:57791"/>
    </ligand>
</feature>
<evidence type="ECO:0000259" key="12">
    <source>
        <dbReference type="Pfam" id="PF08245"/>
    </source>
</evidence>
<sequence>MQLSDLIRDVEGALLRGSGQTRIGELTIDSRKVAPGALYICIPGTRVDGHAFVPQAQAAGAAAILCEREMDTDLPQVIVPDARRAMSTVAANFYGRPAQGMKLLAVTGTNGKTSTTYMLKSIAQAAGLKVGLIGTIAVMIGEQTIPSDMTTPDPIELQRLLRQMADAGVELVAMEASAHALYLRKLEGIRFAAAAFTNLTQDHLDFFGDMAHYLKAKARLFEGDMCEKAVLNLDDEAVRALAQRVSVPKLTFSIAGAADLTAQDVAMDVRGSRFTLREGDEALPVFLKMPGLFAVHNALTAAGLARAAGIGLEEVARGLDALSGVAGRFEVVEHPRAPFSVIVDYAHTPDGLQNILGTARTLEHNRIITVFGCGGDRDSKKRPIMGRVAGELSDLCIATSDNPRTEDPYAILEMIRPGLEQAGKPYEMIENRMAAIERAIALAGSGDIVIIAGKGHEDYQIVGTQKHHFDDRQAARAALEARFPKG</sequence>
<feature type="binding site" evidence="8">
    <location>
        <position position="453"/>
    </location>
    <ligand>
        <name>meso-2,6-diaminopimelate</name>
        <dbReference type="ChEBI" id="CHEBI:57791"/>
    </ligand>
</feature>
<dbReference type="Gene3D" id="3.40.1190.10">
    <property type="entry name" value="Mur-like, catalytic domain"/>
    <property type="match status" value="1"/>
</dbReference>
<accession>A0A926D028</accession>
<evidence type="ECO:0000256" key="2">
    <source>
        <dbReference type="ARBA" id="ARBA00005898"/>
    </source>
</evidence>
<dbReference type="SUPFAM" id="SSF53623">
    <property type="entry name" value="MurD-like peptide ligases, catalytic domain"/>
    <property type="match status" value="1"/>
</dbReference>
<gene>
    <name evidence="8" type="primary">murE</name>
    <name evidence="13" type="ORF">H8699_10715</name>
</gene>